<protein>
    <recommendedName>
        <fullName evidence="12">Glycosyl transferase family 51 domain-containing protein</fullName>
    </recommendedName>
</protein>
<dbReference type="PANTHER" id="PTHR30400:SF0">
    <property type="entry name" value="BIOSYNTHETIC PEPTIDOGLYCAN TRANSGLYCOSYLASE"/>
    <property type="match status" value="1"/>
</dbReference>
<dbReference type="AlphaFoldDB" id="A0A1Q6A4Q0"/>
<feature type="region of interest" description="Disordered" evidence="11">
    <location>
        <begin position="652"/>
        <end position="692"/>
    </location>
</feature>
<accession>A0A1Q6A4Q0</accession>
<keyword evidence="1" id="KW-1003">Cell membrane</keyword>
<dbReference type="InterPro" id="IPR001264">
    <property type="entry name" value="Glyco_trans_51"/>
</dbReference>
<dbReference type="InterPro" id="IPR023346">
    <property type="entry name" value="Lysozyme-like_dom_sf"/>
</dbReference>
<evidence type="ECO:0000256" key="11">
    <source>
        <dbReference type="SAM" id="MobiDB-lite"/>
    </source>
</evidence>
<evidence type="ECO:0000256" key="9">
    <source>
        <dbReference type="ARBA" id="ARBA00023136"/>
    </source>
</evidence>
<organism evidence="13 14">
    <name type="scientific">Mucilaginibacter polytrichastri</name>
    <dbReference type="NCBI Taxonomy" id="1302689"/>
    <lineage>
        <taxon>Bacteria</taxon>
        <taxon>Pseudomonadati</taxon>
        <taxon>Bacteroidota</taxon>
        <taxon>Sphingobacteriia</taxon>
        <taxon>Sphingobacteriales</taxon>
        <taxon>Sphingobacteriaceae</taxon>
        <taxon>Mucilaginibacter</taxon>
    </lineage>
</organism>
<evidence type="ECO:0000256" key="7">
    <source>
        <dbReference type="ARBA" id="ARBA00022984"/>
    </source>
</evidence>
<feature type="domain" description="Glycosyl transferase family 51" evidence="12">
    <location>
        <begin position="430"/>
        <end position="578"/>
    </location>
</feature>
<evidence type="ECO:0000256" key="1">
    <source>
        <dbReference type="ARBA" id="ARBA00022475"/>
    </source>
</evidence>
<comment type="caution">
    <text evidence="13">The sequence shown here is derived from an EMBL/GenBank/DDBJ whole genome shotgun (WGS) entry which is preliminary data.</text>
</comment>
<keyword evidence="14" id="KW-1185">Reference proteome</keyword>
<keyword evidence="8" id="KW-1133">Transmembrane helix</keyword>
<dbReference type="GO" id="GO:0016020">
    <property type="term" value="C:membrane"/>
    <property type="evidence" value="ECO:0007669"/>
    <property type="project" value="InterPro"/>
</dbReference>
<evidence type="ECO:0000259" key="12">
    <source>
        <dbReference type="Pfam" id="PF00912"/>
    </source>
</evidence>
<evidence type="ECO:0000256" key="10">
    <source>
        <dbReference type="ARBA" id="ARBA00023316"/>
    </source>
</evidence>
<evidence type="ECO:0000256" key="8">
    <source>
        <dbReference type="ARBA" id="ARBA00022989"/>
    </source>
</evidence>
<feature type="region of interest" description="Disordered" evidence="11">
    <location>
        <begin position="704"/>
        <end position="726"/>
    </location>
</feature>
<dbReference type="SUPFAM" id="SSF53955">
    <property type="entry name" value="Lysozyme-like"/>
    <property type="match status" value="1"/>
</dbReference>
<proteinExistence type="predicted"/>
<keyword evidence="5" id="KW-0812">Transmembrane</keyword>
<dbReference type="GO" id="GO:0016763">
    <property type="term" value="F:pentosyltransferase activity"/>
    <property type="evidence" value="ECO:0007669"/>
    <property type="project" value="InterPro"/>
</dbReference>
<keyword evidence="3" id="KW-0328">Glycosyltransferase</keyword>
<dbReference type="GO" id="GO:0009252">
    <property type="term" value="P:peptidoglycan biosynthetic process"/>
    <property type="evidence" value="ECO:0007669"/>
    <property type="project" value="UniProtKB-KW"/>
</dbReference>
<dbReference type="STRING" id="1302689.RG47T_4472"/>
<dbReference type="PANTHER" id="PTHR30400">
    <property type="entry name" value="MONOFUNCTIONAL BIOSYNTHETIC PEPTIDOGLYCAN TRANSGLYCOSYLASE"/>
    <property type="match status" value="1"/>
</dbReference>
<dbReference type="GO" id="GO:0009274">
    <property type="term" value="C:peptidoglycan-based cell wall"/>
    <property type="evidence" value="ECO:0007669"/>
    <property type="project" value="InterPro"/>
</dbReference>
<evidence type="ECO:0000256" key="5">
    <source>
        <dbReference type="ARBA" id="ARBA00022692"/>
    </source>
</evidence>
<dbReference type="GO" id="GO:0071555">
    <property type="term" value="P:cell wall organization"/>
    <property type="evidence" value="ECO:0007669"/>
    <property type="project" value="UniProtKB-KW"/>
</dbReference>
<evidence type="ECO:0000313" key="14">
    <source>
        <dbReference type="Proteomes" id="UP000186720"/>
    </source>
</evidence>
<keyword evidence="10" id="KW-0961">Cell wall biogenesis/degradation</keyword>
<feature type="compositionally biased region" description="Basic and acidic residues" evidence="11">
    <location>
        <begin position="682"/>
        <end position="691"/>
    </location>
</feature>
<evidence type="ECO:0000256" key="3">
    <source>
        <dbReference type="ARBA" id="ARBA00022676"/>
    </source>
</evidence>
<dbReference type="Pfam" id="PF00912">
    <property type="entry name" value="Transgly"/>
    <property type="match status" value="1"/>
</dbReference>
<dbReference type="EMBL" id="MPPL01000001">
    <property type="protein sequence ID" value="OKS88994.1"/>
    <property type="molecule type" value="Genomic_DNA"/>
</dbReference>
<keyword evidence="2" id="KW-0997">Cell inner membrane</keyword>
<keyword evidence="7" id="KW-0573">Peptidoglycan synthesis</keyword>
<gene>
    <name evidence="13" type="ORF">RG47T_4472</name>
</gene>
<dbReference type="RefSeq" id="WP_074491683.1">
    <property type="nucleotide sequence ID" value="NZ_FPAM01000007.1"/>
</dbReference>
<name>A0A1Q6A4Q0_9SPHI</name>
<reference evidence="13 14" key="1">
    <citation type="submission" date="2016-11" db="EMBL/GenBank/DDBJ databases">
        <title>Whole Genome Sequencing of Mucilaginibacter polytrichastri RG4-7(T) isolated from the moss sample.</title>
        <authorList>
            <person name="Li Y."/>
        </authorList>
    </citation>
    <scope>NUCLEOTIDE SEQUENCE [LARGE SCALE GENOMIC DNA]</scope>
    <source>
        <strain evidence="13 14">RG4-7</strain>
    </source>
</reference>
<keyword evidence="4" id="KW-0808">Transferase</keyword>
<dbReference type="InterPro" id="IPR036950">
    <property type="entry name" value="PBP_transglycosylase"/>
</dbReference>
<dbReference type="OrthoDB" id="9766909at2"/>
<evidence type="ECO:0000313" key="13">
    <source>
        <dbReference type="EMBL" id="OKS88994.1"/>
    </source>
</evidence>
<sequence length="726" mass="81971">MHRLNPKYIRIAVIVLVLLLIVLLIGGAVAYSKREALLQKVISKAKSKAQRDYNLDVKIGSAHFTGLATVAFSDITVVPYQRDSLLKINNFEVSVKLLPLIFGNVKLSDVNLQNGYLNLTSKKGVRNFDFLFKKKRDSTATKSKVDMAELANNLVNDVLYKIPDNLNLKNFAITFADDSNTVKVVTPTAIIKNGNLKSTININNGESTWHFDGKMHPSDKNIDIKLYADGKKVELPLIEKKFKLKFNFDTLTTKLIKVEHSSGETKIFAYTSVRNMLINHAALSSNDIVVPQASMDANLFVGESSVSVDSSSVIRIKDIVANPYIKYTVRPNKIYELKVHTGFINAQDIWNSFPQGMFESLEGMKVAGKLNYNLNFYLDTSDPDNVKFDSRLDKDNFRVLSYGKTDFDKLNHAFVYTPYEKGKPMPARNISPENPYYTPLEDISPNLRNAVMTAEDPSFYRNHGFVEESIRKSIAEDFKEKKFKRGGSTISMQLVKNAFLSRQKTLSRKIEETLIVWMIENTGIMTKNRMLEVYFNIIEWGRNVYGIGEASHYYFDKKPADLSLGESIFLASIVPKPKVGLYAFLSDGSLNPRLHGYFNLIGKLMAKNGLTNPDTSAYGFYTVRLKESLRPAPAVDNNPAVVDSLMKQNGDDDQTGIVPIPVEPEPEKESKPGFFKRLFGGGKKDTTKNEAIDTAAINKKRLKEEKKEQKRLEKERRKLLHERGLS</sequence>
<evidence type="ECO:0000256" key="4">
    <source>
        <dbReference type="ARBA" id="ARBA00022679"/>
    </source>
</evidence>
<evidence type="ECO:0000256" key="6">
    <source>
        <dbReference type="ARBA" id="ARBA00022960"/>
    </source>
</evidence>
<dbReference type="Proteomes" id="UP000186720">
    <property type="component" value="Unassembled WGS sequence"/>
</dbReference>
<dbReference type="InterPro" id="IPR011812">
    <property type="entry name" value="Pep_trsgly"/>
</dbReference>
<dbReference type="Gene3D" id="1.10.3810.10">
    <property type="entry name" value="Biosynthetic peptidoglycan transglycosylase-like"/>
    <property type="match status" value="1"/>
</dbReference>
<keyword evidence="9" id="KW-0472">Membrane</keyword>
<dbReference type="GO" id="GO:0008360">
    <property type="term" value="P:regulation of cell shape"/>
    <property type="evidence" value="ECO:0007669"/>
    <property type="project" value="UniProtKB-KW"/>
</dbReference>
<keyword evidence="6" id="KW-0133">Cell shape</keyword>
<evidence type="ECO:0000256" key="2">
    <source>
        <dbReference type="ARBA" id="ARBA00022519"/>
    </source>
</evidence>